<feature type="domain" description="Glycosyltransferase subfamily 4-like N-terminal" evidence="3">
    <location>
        <begin position="17"/>
        <end position="167"/>
    </location>
</feature>
<feature type="domain" description="Glycosyl transferase family 1" evidence="2">
    <location>
        <begin position="189"/>
        <end position="349"/>
    </location>
</feature>
<evidence type="ECO:0000313" key="5">
    <source>
        <dbReference type="EMBL" id="USS01303.1"/>
    </source>
</evidence>
<protein>
    <submittedName>
        <fullName evidence="4">Glycosyltransferase family 1 protein</fullName>
    </submittedName>
    <submittedName>
        <fullName evidence="5">Glycosyltransferase family 4 protein</fullName>
    </submittedName>
</protein>
<evidence type="ECO:0000313" key="7">
    <source>
        <dbReference type="Proteomes" id="UP001055437"/>
    </source>
</evidence>
<reference evidence="5" key="2">
    <citation type="submission" date="2022-06" db="EMBL/GenBank/DDBJ databases">
        <authorList>
            <person name="Holder M.E."/>
            <person name="Ajami N.J."/>
            <person name="Petrosino J.F."/>
        </authorList>
    </citation>
    <scope>NUCLEOTIDE SEQUENCE</scope>
    <source>
        <strain evidence="5">RMA 8861</strain>
    </source>
</reference>
<accession>A0A9N7JL49</accession>
<dbReference type="Proteomes" id="UP001055437">
    <property type="component" value="Chromosome"/>
</dbReference>
<dbReference type="Proteomes" id="UP000280586">
    <property type="component" value="Chromosome"/>
</dbReference>
<dbReference type="Pfam" id="PF13439">
    <property type="entry name" value="Glyco_transf_4"/>
    <property type="match status" value="1"/>
</dbReference>
<dbReference type="SUPFAM" id="SSF53756">
    <property type="entry name" value="UDP-Glycosyltransferase/glycogen phosphorylase"/>
    <property type="match status" value="1"/>
</dbReference>
<keyword evidence="1" id="KW-0808">Transferase</keyword>
<name>A0A9N7JL49_CLOSE</name>
<dbReference type="EMBL" id="CP099799">
    <property type="protein sequence ID" value="USS01303.1"/>
    <property type="molecule type" value="Genomic_DNA"/>
</dbReference>
<evidence type="ECO:0000259" key="3">
    <source>
        <dbReference type="Pfam" id="PF13439"/>
    </source>
</evidence>
<organism evidence="4 6">
    <name type="scientific">Clostridium septicum</name>
    <dbReference type="NCBI Taxonomy" id="1504"/>
    <lineage>
        <taxon>Bacteria</taxon>
        <taxon>Bacillati</taxon>
        <taxon>Bacillota</taxon>
        <taxon>Clostridia</taxon>
        <taxon>Eubacteriales</taxon>
        <taxon>Clostridiaceae</taxon>
        <taxon>Clostridium</taxon>
    </lineage>
</organism>
<evidence type="ECO:0000259" key="2">
    <source>
        <dbReference type="Pfam" id="PF00534"/>
    </source>
</evidence>
<dbReference type="EMBL" id="CP023671">
    <property type="protein sequence ID" value="AYE34708.1"/>
    <property type="molecule type" value="Genomic_DNA"/>
</dbReference>
<evidence type="ECO:0000256" key="1">
    <source>
        <dbReference type="ARBA" id="ARBA00022679"/>
    </source>
</evidence>
<dbReference type="OrthoDB" id="9797829at2"/>
<evidence type="ECO:0000313" key="6">
    <source>
        <dbReference type="Proteomes" id="UP000280586"/>
    </source>
</evidence>
<dbReference type="InterPro" id="IPR028098">
    <property type="entry name" value="Glyco_trans_4-like_N"/>
</dbReference>
<dbReference type="GeneID" id="303561012"/>
<dbReference type="GO" id="GO:0016757">
    <property type="term" value="F:glycosyltransferase activity"/>
    <property type="evidence" value="ECO:0007669"/>
    <property type="project" value="InterPro"/>
</dbReference>
<dbReference type="InterPro" id="IPR001296">
    <property type="entry name" value="Glyco_trans_1"/>
</dbReference>
<reference evidence="4 6" key="1">
    <citation type="submission" date="2017-09" db="EMBL/GenBank/DDBJ databases">
        <authorList>
            <person name="Thomas P."/>
            <person name="Seyboldt C."/>
        </authorList>
    </citation>
    <scope>NUCLEOTIDE SEQUENCE [LARGE SCALE GENOMIC DNA]</scope>
    <source>
        <strain evidence="4 6">DSM 7534</strain>
    </source>
</reference>
<dbReference type="RefSeq" id="WP_066676557.1">
    <property type="nucleotide sequence ID" value="NZ_CABMIZ010000017.1"/>
</dbReference>
<dbReference type="PANTHER" id="PTHR46401:SF2">
    <property type="entry name" value="GLYCOSYLTRANSFERASE WBBK-RELATED"/>
    <property type="match status" value="1"/>
</dbReference>
<dbReference type="CDD" id="cd03809">
    <property type="entry name" value="GT4_MtfB-like"/>
    <property type="match status" value="1"/>
</dbReference>
<dbReference type="Gene3D" id="3.40.50.2000">
    <property type="entry name" value="Glycogen Phosphorylase B"/>
    <property type="match status" value="2"/>
</dbReference>
<keyword evidence="7" id="KW-1185">Reference proteome</keyword>
<dbReference type="PANTHER" id="PTHR46401">
    <property type="entry name" value="GLYCOSYLTRANSFERASE WBBK-RELATED"/>
    <property type="match status" value="1"/>
</dbReference>
<dbReference type="KEGG" id="csep:CP523_10005"/>
<dbReference type="Pfam" id="PF00534">
    <property type="entry name" value="Glycos_transf_1"/>
    <property type="match status" value="1"/>
</dbReference>
<evidence type="ECO:0000313" key="4">
    <source>
        <dbReference type="EMBL" id="AYE34708.1"/>
    </source>
</evidence>
<proteinExistence type="predicted"/>
<dbReference type="AlphaFoldDB" id="A0A9N7JL49"/>
<dbReference type="GO" id="GO:0009103">
    <property type="term" value="P:lipopolysaccharide biosynthetic process"/>
    <property type="evidence" value="ECO:0007669"/>
    <property type="project" value="TreeGrafter"/>
</dbReference>
<sequence length="374" mass="42551">MKISIDARGINMYNGTGIGTYTENIVKELLNIDKTNEYTLFWTGKNYTKYKEDNTNLVFASRKHGRFYENFYFPNYIKENNIDLHHIPQNGIGMTNEYKTNCIVTIHDLIPYLMPETVGKGYLQRFLRDMPNIINQAKGIITVSEYSKKDILRFFNGFPADKIFVTPLAANSSFKPLDKLSCKKYIKETFNINNPYILYIGGFSTRKNVKELILAFNKIKKDLKIPHTLLLGGAVKDEGQKLVKLVQELNIEDSVIFTGFINSEDLPILYNAAEAFVYPSLYEGFGLPPLEAMSCKTAVITSNLTSIPEVTSNTASLINPFDKDELAKSLVNILNNEELKNSLALKGYKRSLQFSWRHTASNTLKAYESIFNSL</sequence>
<gene>
    <name evidence="4" type="ORF">CP523_10005</name>
    <name evidence="5" type="ORF">NH397_02345</name>
</gene>
<dbReference type="FunFam" id="3.40.50.2000:FF:000119">
    <property type="entry name" value="Glycosyl transferase group 1"/>
    <property type="match status" value="1"/>
</dbReference>